<dbReference type="EMBL" id="AGNL01013428">
    <property type="protein sequence ID" value="EJK67272.1"/>
    <property type="molecule type" value="Genomic_DNA"/>
</dbReference>
<evidence type="ECO:0000313" key="3">
    <source>
        <dbReference type="Proteomes" id="UP000266841"/>
    </source>
</evidence>
<gene>
    <name evidence="2" type="ORF">THAOC_11725</name>
</gene>
<dbReference type="AlphaFoldDB" id="K0T9S5"/>
<feature type="region of interest" description="Disordered" evidence="1">
    <location>
        <begin position="1"/>
        <end position="134"/>
    </location>
</feature>
<dbReference type="OrthoDB" id="46672at2759"/>
<reference evidence="2 3" key="1">
    <citation type="journal article" date="2012" name="Genome Biol.">
        <title>Genome and low-iron response of an oceanic diatom adapted to chronic iron limitation.</title>
        <authorList>
            <person name="Lommer M."/>
            <person name="Specht M."/>
            <person name="Roy A.S."/>
            <person name="Kraemer L."/>
            <person name="Andreson R."/>
            <person name="Gutowska M.A."/>
            <person name="Wolf J."/>
            <person name="Bergner S.V."/>
            <person name="Schilhabel M.B."/>
            <person name="Klostermeier U.C."/>
            <person name="Beiko R.G."/>
            <person name="Rosenstiel P."/>
            <person name="Hippler M."/>
            <person name="Laroche J."/>
        </authorList>
    </citation>
    <scope>NUCLEOTIDE SEQUENCE [LARGE SCALE GENOMIC DNA]</scope>
    <source>
        <strain evidence="2 3">CCMP1005</strain>
    </source>
</reference>
<dbReference type="Proteomes" id="UP000266841">
    <property type="component" value="Unassembled WGS sequence"/>
</dbReference>
<dbReference type="InterPro" id="IPR029058">
    <property type="entry name" value="AB_hydrolase_fold"/>
</dbReference>
<feature type="compositionally biased region" description="Basic and acidic residues" evidence="1">
    <location>
        <begin position="121"/>
        <end position="134"/>
    </location>
</feature>
<feature type="region of interest" description="Disordered" evidence="1">
    <location>
        <begin position="460"/>
        <end position="496"/>
    </location>
</feature>
<feature type="compositionally biased region" description="Basic and acidic residues" evidence="1">
    <location>
        <begin position="82"/>
        <end position="94"/>
    </location>
</feature>
<sequence length="496" mass="52056">MPSSDGDGASRPVAPPPPRKIRAGDLGDASHRRGAEPSSGAGRRQASKKHKKRLESQDEGAKDVPRDRAGDGDASAARRRPKPPEVEAKPPKAEGDDDYERLRRAARAAKVAKSEPSAAKDLPEAADEKERDMSVARDIPGEFLIVPKPAKGKEDDGPIRVVLGMHHVATPVRGLVLLLHDCGGSAFDFFARGDKCEECLGLSEEMRTARLVLLNGYLPMAVSSADARSGCWSAEDDADRFRKVLALEDLGGYHIGAYAARSVVAIGAGRGGAFAAELARNELTEFALVIASGLDDGAAEELAGREVQSGRGDLRQDEQERPVRPDVVPAEAGDVGLPRRACGGDERVRRGGAGGQAGDEGSRLAREGPDPRAGPVGVGLEGRPDPRDGERDALARQVSAGGGEVAAGQGPEPVLGVPGVLQRGGGAGAPVLRVLSKGLGLRMWKSGHTMNGTALYLGTGPRSMRTSPLQGQTNQQTRPSSRDTGRQRFALLGTPF</sequence>
<feature type="compositionally biased region" description="Basic and acidic residues" evidence="1">
    <location>
        <begin position="382"/>
        <end position="392"/>
    </location>
</feature>
<dbReference type="Gene3D" id="3.40.50.1820">
    <property type="entry name" value="alpha/beta hydrolase"/>
    <property type="match status" value="1"/>
</dbReference>
<feature type="compositionally biased region" description="Polar residues" evidence="1">
    <location>
        <begin position="464"/>
        <end position="479"/>
    </location>
</feature>
<name>K0T9S5_THAOC</name>
<comment type="caution">
    <text evidence="2">The sequence shown here is derived from an EMBL/GenBank/DDBJ whole genome shotgun (WGS) entry which is preliminary data.</text>
</comment>
<keyword evidence="3" id="KW-1185">Reference proteome</keyword>
<organism evidence="2 3">
    <name type="scientific">Thalassiosira oceanica</name>
    <name type="common">Marine diatom</name>
    <dbReference type="NCBI Taxonomy" id="159749"/>
    <lineage>
        <taxon>Eukaryota</taxon>
        <taxon>Sar</taxon>
        <taxon>Stramenopiles</taxon>
        <taxon>Ochrophyta</taxon>
        <taxon>Bacillariophyta</taxon>
        <taxon>Coscinodiscophyceae</taxon>
        <taxon>Thalassiosirophycidae</taxon>
        <taxon>Thalassiosirales</taxon>
        <taxon>Thalassiosiraceae</taxon>
        <taxon>Thalassiosira</taxon>
    </lineage>
</organism>
<feature type="compositionally biased region" description="Basic and acidic residues" evidence="1">
    <location>
        <begin position="360"/>
        <end position="370"/>
    </location>
</feature>
<dbReference type="PANTHER" id="PTHR35128:SF1">
    <property type="entry name" value="SECRETION-REGULATING GUANINE NUCLEOTIDE EXCHANGE FACTOR"/>
    <property type="match status" value="1"/>
</dbReference>
<evidence type="ECO:0000313" key="2">
    <source>
        <dbReference type="EMBL" id="EJK67272.1"/>
    </source>
</evidence>
<feature type="compositionally biased region" description="Basic and acidic residues" evidence="1">
    <location>
        <begin position="312"/>
        <end position="324"/>
    </location>
</feature>
<protein>
    <submittedName>
        <fullName evidence="2">Uncharacterized protein</fullName>
    </submittedName>
</protein>
<evidence type="ECO:0000256" key="1">
    <source>
        <dbReference type="SAM" id="MobiDB-lite"/>
    </source>
</evidence>
<feature type="region of interest" description="Disordered" evidence="1">
    <location>
        <begin position="304"/>
        <end position="392"/>
    </location>
</feature>
<feature type="compositionally biased region" description="Basic and acidic residues" evidence="1">
    <location>
        <begin position="22"/>
        <end position="35"/>
    </location>
</feature>
<proteinExistence type="predicted"/>
<accession>K0T9S5</accession>
<dbReference type="PANTHER" id="PTHR35128">
    <property type="entry name" value="SECRETION-REGULATING GUANINE NUCLEOTIDE EXCHANGE FACTOR"/>
    <property type="match status" value="1"/>
</dbReference>
<feature type="compositionally biased region" description="Basic and acidic residues" evidence="1">
    <location>
        <begin position="54"/>
        <end position="71"/>
    </location>
</feature>